<evidence type="ECO:0000313" key="3">
    <source>
        <dbReference type="EMBL" id="KAJ3487660.1"/>
    </source>
</evidence>
<dbReference type="Gene3D" id="1.10.510.10">
    <property type="entry name" value="Transferase(Phosphotransferase) domain 1"/>
    <property type="match status" value="1"/>
</dbReference>
<feature type="compositionally biased region" description="Acidic residues" evidence="1">
    <location>
        <begin position="254"/>
        <end position="263"/>
    </location>
</feature>
<feature type="region of interest" description="Disordered" evidence="1">
    <location>
        <begin position="206"/>
        <end position="414"/>
    </location>
</feature>
<dbReference type="InterPro" id="IPR011009">
    <property type="entry name" value="Kinase-like_dom_sf"/>
</dbReference>
<gene>
    <name evidence="3" type="ORF">NLJ89_g11691</name>
</gene>
<feature type="compositionally biased region" description="Polar residues" evidence="1">
    <location>
        <begin position="325"/>
        <end position="339"/>
    </location>
</feature>
<evidence type="ECO:0000256" key="1">
    <source>
        <dbReference type="SAM" id="MobiDB-lite"/>
    </source>
</evidence>
<sequence>MWEMNVIHRDISVNNVLIGADGAEEGWRGVAIDLDMAVFWERELTMALVDFRTGTRAFQSLFVLNSEKDRGKKRILAHDYLDDLESFFYVFCWVCMRYDADANLLKDPPLREWESENIMLGYLSKKEFLTSDPIEHDHNEVIDTFGPIFQELFDALRAFFREKYYWKLGNRNSMPITIDAMLPRSKKDYATFLKLFDTAIEALKKEEATSSSSPPAPPPAPTPTLPFAPSPHSSQQAESSGALKRTRDERDAGETEMDVDGEEAPPASKRAFTGSMSNSQPGGTPVAAAPAGAAPALRRSSRFRNGSSQSVQANVEVAPAPAGRGQSTRSRNGSRSNQAGEAPVNTDASTSNATRAPSTNSQRETTQRARSGGARHPTRTRTQSGGAKAERPSTQSGDTTGLRRGRSATRKGET</sequence>
<evidence type="ECO:0000313" key="4">
    <source>
        <dbReference type="Proteomes" id="UP001148786"/>
    </source>
</evidence>
<dbReference type="OrthoDB" id="5569250at2759"/>
<organism evidence="3 4">
    <name type="scientific">Agrocybe chaxingu</name>
    <dbReference type="NCBI Taxonomy" id="84603"/>
    <lineage>
        <taxon>Eukaryota</taxon>
        <taxon>Fungi</taxon>
        <taxon>Dikarya</taxon>
        <taxon>Basidiomycota</taxon>
        <taxon>Agaricomycotina</taxon>
        <taxon>Agaricomycetes</taxon>
        <taxon>Agaricomycetidae</taxon>
        <taxon>Agaricales</taxon>
        <taxon>Agaricineae</taxon>
        <taxon>Strophariaceae</taxon>
        <taxon>Agrocybe</taxon>
    </lineage>
</organism>
<feature type="domain" description="Fungal-type protein kinase" evidence="2">
    <location>
        <begin position="3"/>
        <end position="95"/>
    </location>
</feature>
<feature type="compositionally biased region" description="Basic residues" evidence="1">
    <location>
        <begin position="403"/>
        <end position="414"/>
    </location>
</feature>
<dbReference type="GO" id="GO:0004672">
    <property type="term" value="F:protein kinase activity"/>
    <property type="evidence" value="ECO:0007669"/>
    <property type="project" value="InterPro"/>
</dbReference>
<keyword evidence="4" id="KW-1185">Reference proteome</keyword>
<feature type="compositionally biased region" description="Polar residues" evidence="1">
    <location>
        <begin position="346"/>
        <end position="364"/>
    </location>
</feature>
<name>A0A9W8JNW6_9AGAR</name>
<reference evidence="3" key="1">
    <citation type="submission" date="2022-07" db="EMBL/GenBank/DDBJ databases">
        <title>Genome Sequence of Agrocybe chaxingu.</title>
        <authorList>
            <person name="Buettner E."/>
        </authorList>
    </citation>
    <scope>NUCLEOTIDE SEQUENCE</scope>
    <source>
        <strain evidence="3">MP-N11</strain>
    </source>
</reference>
<dbReference type="PROSITE" id="PS00109">
    <property type="entry name" value="PROTEIN_KINASE_TYR"/>
    <property type="match status" value="1"/>
</dbReference>
<dbReference type="PANTHER" id="PTHR38248:SF2">
    <property type="entry name" value="FUNK1 11"/>
    <property type="match status" value="1"/>
</dbReference>
<feature type="compositionally biased region" description="Polar residues" evidence="1">
    <location>
        <begin position="303"/>
        <end position="313"/>
    </location>
</feature>
<accession>A0A9W8JNW6</accession>
<dbReference type="AlphaFoldDB" id="A0A9W8JNW6"/>
<dbReference type="InterPro" id="IPR008266">
    <property type="entry name" value="Tyr_kinase_AS"/>
</dbReference>
<proteinExistence type="predicted"/>
<dbReference type="PANTHER" id="PTHR38248">
    <property type="entry name" value="FUNK1 6"/>
    <property type="match status" value="1"/>
</dbReference>
<evidence type="ECO:0000259" key="2">
    <source>
        <dbReference type="Pfam" id="PF17667"/>
    </source>
</evidence>
<dbReference type="EMBL" id="JANKHO010002912">
    <property type="protein sequence ID" value="KAJ3487660.1"/>
    <property type="molecule type" value="Genomic_DNA"/>
</dbReference>
<feature type="compositionally biased region" description="Pro residues" evidence="1">
    <location>
        <begin position="214"/>
        <end position="229"/>
    </location>
</feature>
<dbReference type="InterPro" id="IPR040976">
    <property type="entry name" value="Pkinase_fungal"/>
</dbReference>
<dbReference type="Pfam" id="PF17667">
    <property type="entry name" value="Pkinase_fungal"/>
    <property type="match status" value="1"/>
</dbReference>
<dbReference type="SUPFAM" id="SSF56112">
    <property type="entry name" value="Protein kinase-like (PK-like)"/>
    <property type="match status" value="1"/>
</dbReference>
<protein>
    <recommendedName>
        <fullName evidence="2">Fungal-type protein kinase domain-containing protein</fullName>
    </recommendedName>
</protein>
<comment type="caution">
    <text evidence="3">The sequence shown here is derived from an EMBL/GenBank/DDBJ whole genome shotgun (WGS) entry which is preliminary data.</text>
</comment>
<feature type="compositionally biased region" description="Low complexity" evidence="1">
    <location>
        <begin position="281"/>
        <end position="296"/>
    </location>
</feature>
<dbReference type="Proteomes" id="UP001148786">
    <property type="component" value="Unassembled WGS sequence"/>
</dbReference>